<evidence type="ECO:0000313" key="2">
    <source>
        <dbReference type="Proteomes" id="UP000078476"/>
    </source>
</evidence>
<reference evidence="1 2" key="1">
    <citation type="submission" date="2016-03" db="EMBL/GenBank/DDBJ databases">
        <authorList>
            <person name="Ploux O."/>
        </authorList>
    </citation>
    <scope>NUCLEOTIDE SEQUENCE [LARGE SCALE GENOMIC DNA]</scope>
    <source>
        <strain evidence="1 2">R-45370</strain>
    </source>
</reference>
<protein>
    <submittedName>
        <fullName evidence="1">Transporter</fullName>
    </submittedName>
</protein>
<dbReference type="Pfam" id="PF12686">
    <property type="entry name" value="DUF3800"/>
    <property type="match status" value="1"/>
</dbReference>
<dbReference type="Proteomes" id="UP000078476">
    <property type="component" value="Unassembled WGS sequence"/>
</dbReference>
<proteinExistence type="predicted"/>
<dbReference type="OrthoDB" id="9800818at2"/>
<accession>A0A177MVV1</accession>
<organism evidence="1 2">
    <name type="scientific">Methylomonas lenta</name>
    <dbReference type="NCBI Taxonomy" id="980561"/>
    <lineage>
        <taxon>Bacteria</taxon>
        <taxon>Pseudomonadati</taxon>
        <taxon>Pseudomonadota</taxon>
        <taxon>Gammaproteobacteria</taxon>
        <taxon>Methylococcales</taxon>
        <taxon>Methylococcaceae</taxon>
        <taxon>Methylomonas</taxon>
    </lineage>
</organism>
<comment type="caution">
    <text evidence="1">The sequence shown here is derived from an EMBL/GenBank/DDBJ whole genome shotgun (WGS) entry which is preliminary data.</text>
</comment>
<dbReference type="RefSeq" id="WP_066988325.1">
    <property type="nucleotide sequence ID" value="NZ_LUUI01000171.1"/>
</dbReference>
<sequence length="235" mass="27614">MKLIFFDEAKNDEGYKHYHIGGVGIDEEHLGVVEASINKVVEDLFGHSRLVRGTELHGAEIFHRKNHFKEWTEFDRRIALFDSLMQILSMPQLQLIDIQINVAKLWENQIPDDVAFMFFCERANDLCKANSCLGMLIGDRESDRVAERYAMSLSEYREIGTNFAFGRDILNLVDSVHFTHSHLSRFLQLADIYTWLLQFRNRNSDSDNFRHRAIFDIWARDEITILPSKYKEWPK</sequence>
<dbReference type="EMBL" id="LUUI01000171">
    <property type="protein sequence ID" value="OAI09363.1"/>
    <property type="molecule type" value="Genomic_DNA"/>
</dbReference>
<dbReference type="AlphaFoldDB" id="A0A177MVV1"/>
<keyword evidence="2" id="KW-1185">Reference proteome</keyword>
<gene>
    <name evidence="1" type="ORF">A1359_02265</name>
</gene>
<evidence type="ECO:0000313" key="1">
    <source>
        <dbReference type="EMBL" id="OAI09363.1"/>
    </source>
</evidence>
<name>A0A177MVV1_9GAMM</name>
<dbReference type="InterPro" id="IPR024524">
    <property type="entry name" value="DUF3800"/>
</dbReference>